<keyword evidence="3" id="KW-1185">Reference proteome</keyword>
<dbReference type="GeneID" id="106011375"/>
<name>A0ABM0ZWY5_APLCA</name>
<dbReference type="PANTHER" id="PTHR20883:SF51">
    <property type="entry name" value="PHYTANOYL-COA HYDROXYLASE"/>
    <property type="match status" value="1"/>
</dbReference>
<reference evidence="4" key="1">
    <citation type="submission" date="2025-08" db="UniProtKB">
        <authorList>
            <consortium name="RefSeq"/>
        </authorList>
    </citation>
    <scope>IDENTIFICATION</scope>
</reference>
<accession>A0ABM0ZWY5</accession>
<feature type="region of interest" description="Disordered" evidence="2">
    <location>
        <begin position="273"/>
        <end position="303"/>
    </location>
</feature>
<dbReference type="Proteomes" id="UP000694888">
    <property type="component" value="Unplaced"/>
</dbReference>
<proteinExistence type="predicted"/>
<dbReference type="RefSeq" id="XP_012936209.1">
    <property type="nucleotide sequence ID" value="XM_013080755.2"/>
</dbReference>
<dbReference type="SUPFAM" id="SSF51197">
    <property type="entry name" value="Clavaminate synthase-like"/>
    <property type="match status" value="1"/>
</dbReference>
<dbReference type="Gene3D" id="2.60.120.620">
    <property type="entry name" value="q2cbj1_9rhob like domain"/>
    <property type="match status" value="1"/>
</dbReference>
<feature type="compositionally biased region" description="Basic and acidic residues" evidence="2">
    <location>
        <begin position="277"/>
        <end position="287"/>
    </location>
</feature>
<dbReference type="PANTHER" id="PTHR20883">
    <property type="entry name" value="PHYTANOYL-COA DIOXYGENASE DOMAIN CONTAINING 1"/>
    <property type="match status" value="1"/>
</dbReference>
<organism evidence="3 4">
    <name type="scientific">Aplysia californica</name>
    <name type="common">California sea hare</name>
    <dbReference type="NCBI Taxonomy" id="6500"/>
    <lineage>
        <taxon>Eukaryota</taxon>
        <taxon>Metazoa</taxon>
        <taxon>Spiralia</taxon>
        <taxon>Lophotrochozoa</taxon>
        <taxon>Mollusca</taxon>
        <taxon>Gastropoda</taxon>
        <taxon>Heterobranchia</taxon>
        <taxon>Euthyneura</taxon>
        <taxon>Tectipleura</taxon>
        <taxon>Aplysiida</taxon>
        <taxon>Aplysioidea</taxon>
        <taxon>Aplysiidae</taxon>
        <taxon>Aplysia</taxon>
    </lineage>
</organism>
<dbReference type="InterPro" id="IPR008775">
    <property type="entry name" value="Phytyl_CoA_dOase-like"/>
</dbReference>
<gene>
    <name evidence="4" type="primary">LOC106011375</name>
</gene>
<protein>
    <submittedName>
        <fullName evidence="4">L-proline trans-4-hydroxylase</fullName>
    </submittedName>
</protein>
<evidence type="ECO:0000313" key="3">
    <source>
        <dbReference type="Proteomes" id="UP000694888"/>
    </source>
</evidence>
<dbReference type="Pfam" id="PF05721">
    <property type="entry name" value="PhyH"/>
    <property type="match status" value="1"/>
</dbReference>
<sequence length="303" mass="34186">MHHCIGLFVFLPPVFDHSGGGDFKVTPGMKTAFEQQGYVLVRSLLDSEETGRVREALESQDSVWKHSFGIKGKDGRLSRLCVWSNPGNDVTGVLARCEKMAGTCETLLGGEVYHYHSKLMMKEADIGGKFLWHQDYGYWYQNGNLFPDMMTAFVAVDGCTKENGCLKILPGSHLCGRLDHTLTEGQQGAELERVEHIKSRLPVMDVVMEPGDCLFFHCNLLHSSGPNLSPSRRWALLVAYNRRSNNPVREHQHPRYRPLTKAQNSLLKTCPLTEPNPEVKEFMDPSKSRTLANVERPSETQRQ</sequence>
<evidence type="ECO:0000256" key="1">
    <source>
        <dbReference type="ARBA" id="ARBA00001962"/>
    </source>
</evidence>
<comment type="cofactor">
    <cofactor evidence="1">
        <name>Fe cation</name>
        <dbReference type="ChEBI" id="CHEBI:24875"/>
    </cofactor>
</comment>
<evidence type="ECO:0000313" key="4">
    <source>
        <dbReference type="RefSeq" id="XP_012936209.1"/>
    </source>
</evidence>
<evidence type="ECO:0000256" key="2">
    <source>
        <dbReference type="SAM" id="MobiDB-lite"/>
    </source>
</evidence>